<organism evidence="1 2">
    <name type="scientific">Pseudomonas phage Phabio</name>
    <dbReference type="NCBI Taxonomy" id="2006668"/>
    <lineage>
        <taxon>Viruses</taxon>
        <taxon>Duplodnaviria</taxon>
        <taxon>Heunggongvirae</taxon>
        <taxon>Uroviricota</taxon>
        <taxon>Caudoviricetes</taxon>
        <taxon>Chimalliviridae</taxon>
        <taxon>Phabiovirus</taxon>
        <taxon>Phabiovirus phabio</taxon>
    </lineage>
</organism>
<evidence type="ECO:0000313" key="1">
    <source>
        <dbReference type="EMBL" id="ARV76906.1"/>
    </source>
</evidence>
<protein>
    <submittedName>
        <fullName evidence="1">Uncharacterized protein</fullName>
    </submittedName>
</protein>
<gene>
    <name evidence="1" type="ORF">PHABIO_275</name>
</gene>
<proteinExistence type="predicted"/>
<dbReference type="EMBL" id="MF042360">
    <property type="protein sequence ID" value="ARV76906.1"/>
    <property type="molecule type" value="Genomic_DNA"/>
</dbReference>
<keyword evidence="2" id="KW-1185">Reference proteome</keyword>
<reference evidence="1 2" key="1">
    <citation type="submission" date="2017-05" db="EMBL/GenBank/DDBJ databases">
        <authorList>
            <person name="Song R."/>
            <person name="Chenine A.L."/>
            <person name="Ruprecht R.M."/>
        </authorList>
    </citation>
    <scope>NUCLEOTIDE SEQUENCE [LARGE SCALE GENOMIC DNA]</scope>
</reference>
<name>A0A1Y0SZ20_9CAUD</name>
<sequence length="136" mass="14941">MAKDLKSIDFATTHNLREFTQLNEANSFDIPADLYADVVLKQCDITPEQLKKKERLDGEFLSAMVLVGGEAAAERMKENKDLSEIGLTFPMGSAVTADVVFGRGARTVVHVNHKTATAEMKRVLSHVDGLFDDISS</sequence>
<dbReference type="Proteomes" id="UP000225448">
    <property type="component" value="Segment"/>
</dbReference>
<accession>A0A1Y0SZ20</accession>
<evidence type="ECO:0000313" key="2">
    <source>
        <dbReference type="Proteomes" id="UP000225448"/>
    </source>
</evidence>